<evidence type="ECO:0000259" key="2">
    <source>
        <dbReference type="Pfam" id="PF15611"/>
    </source>
</evidence>
<comment type="caution">
    <text evidence="3">The sequence shown here is derived from an EMBL/GenBank/DDBJ whole genome shotgun (WGS) entry which is preliminary data.</text>
</comment>
<dbReference type="AlphaFoldDB" id="A0A363UQP7"/>
<sequence length="574" mass="65107">MALSLQLGEFSLPDWRPAELSWIRARHASLGAVASRAEKPSSRFNLKSIELQRAAQRGGVAAVMPLLTDRLAIRVCANLWADVDSPNFRQNCPPTQELLDQFETVGLPLSSLTLAALLRAYFDHFDRLFQGDMLKHGQTFLRRHLNARRAGQSGSDLDKVRSAQDWLFSESAIQATVSSTRQRYSDLEEAWRAWGLRAYRAGRFAQRCQAIFYIEHLEQIDVGADTAVFAEVTQKSVARLPYGEGKTIGVKVLEVLIDRSADSQLSDAWREAILEIAGDPRLPPSAPSYQRWWDPVGPERVRRMQGWMSQLDIGLFLEVLEEVGKQSSNAELQRMFPARKQLLTAILETGAVVNSRLFLSREALSYVKRQYPERQLNVFGRLSDASKSVIYMQVGSVHLVEGTHSFRIYIYPSLPADCIVFQHDKHPINPLDLGPDLERSLYDPGTPKSQYRHFASTHYTNLKWVYEAIRVLRNAGVRVDETQVLSASQLARFRRETTAPSAQPKRRMQTPKAPFRDDGNTIVSIRQTLEAAASPLYATEISEKTGIRIVKVERAMFSRPDLFKRNLANKWRLK</sequence>
<protein>
    <recommendedName>
        <fullName evidence="2">Zorya protein ZorC EH domain-containing protein</fullName>
    </recommendedName>
</protein>
<reference evidence="3 4" key="1">
    <citation type="submission" date="2018-05" db="EMBL/GenBank/DDBJ databases">
        <title>Abyssibacter profundi OUC007T gen. nov., sp. nov, a marine bacterium isolated from seawater of the Mariana Trench.</title>
        <authorList>
            <person name="Zhou S."/>
        </authorList>
    </citation>
    <scope>NUCLEOTIDE SEQUENCE [LARGE SCALE GENOMIC DNA]</scope>
    <source>
        <strain evidence="3 4">OUC007</strain>
    </source>
</reference>
<dbReference type="RefSeq" id="WP_109718622.1">
    <property type="nucleotide sequence ID" value="NZ_QEQK01000001.1"/>
</dbReference>
<dbReference type="InterPro" id="IPR028943">
    <property type="entry name" value="ZorC_EH_Signature_dom"/>
</dbReference>
<dbReference type="EMBL" id="QEQK01000001">
    <property type="protein sequence ID" value="PWN57766.1"/>
    <property type="molecule type" value="Genomic_DNA"/>
</dbReference>
<feature type="region of interest" description="Disordered" evidence="1">
    <location>
        <begin position="495"/>
        <end position="517"/>
    </location>
</feature>
<feature type="domain" description="Zorya protein ZorC EH" evidence="2">
    <location>
        <begin position="32"/>
        <end position="433"/>
    </location>
</feature>
<gene>
    <name evidence="3" type="ORF">DEH80_01105</name>
</gene>
<evidence type="ECO:0000313" key="4">
    <source>
        <dbReference type="Proteomes" id="UP000251800"/>
    </source>
</evidence>
<dbReference type="OrthoDB" id="5431366at2"/>
<organism evidence="3 4">
    <name type="scientific">Abyssibacter profundi</name>
    <dbReference type="NCBI Taxonomy" id="2182787"/>
    <lineage>
        <taxon>Bacteria</taxon>
        <taxon>Pseudomonadati</taxon>
        <taxon>Pseudomonadota</taxon>
        <taxon>Gammaproteobacteria</taxon>
        <taxon>Chromatiales</taxon>
        <taxon>Oceanococcaceae</taxon>
        <taxon>Abyssibacter</taxon>
    </lineage>
</organism>
<proteinExistence type="predicted"/>
<evidence type="ECO:0000313" key="3">
    <source>
        <dbReference type="EMBL" id="PWN57766.1"/>
    </source>
</evidence>
<dbReference type="Pfam" id="PF15611">
    <property type="entry name" value="EH_Signature"/>
    <property type="match status" value="1"/>
</dbReference>
<accession>A0A363UQP7</accession>
<keyword evidence="4" id="KW-1185">Reference proteome</keyword>
<dbReference type="Proteomes" id="UP000251800">
    <property type="component" value="Unassembled WGS sequence"/>
</dbReference>
<evidence type="ECO:0000256" key="1">
    <source>
        <dbReference type="SAM" id="MobiDB-lite"/>
    </source>
</evidence>
<name>A0A363UQP7_9GAMM</name>